<reference evidence="4 5" key="1">
    <citation type="submission" date="2019-07" db="EMBL/GenBank/DDBJ databases">
        <title>Whole genome shotgun sequence of Brevifollis gellanilyticus NBRC 108608.</title>
        <authorList>
            <person name="Hosoyama A."/>
            <person name="Uohara A."/>
            <person name="Ohji S."/>
            <person name="Ichikawa N."/>
        </authorList>
    </citation>
    <scope>NUCLEOTIDE SEQUENCE [LARGE SCALE GENOMIC DNA]</scope>
    <source>
        <strain evidence="4 5">NBRC 108608</strain>
    </source>
</reference>
<evidence type="ECO:0000313" key="4">
    <source>
        <dbReference type="EMBL" id="GEP41412.1"/>
    </source>
</evidence>
<keyword evidence="5" id="KW-1185">Reference proteome</keyword>
<accession>A0A512M3V1</accession>
<sequence length="242" mass="26753">MLISMPPPTSAAFHTTRWSRVVLAREPSAQGQEALQQLCAAYYSPVISFLRREGRQEDAARDLAHDFFAIVLAGRAINHAEQSRGRFRSYLLGAVKHFLSHQREAALRLRRGGGETPISVDDEETPALADPAQISPDEAFDREWAHTVLARAMEALRQEQAAEGKGDAFARLQPWLSGEAAHGDQAALAESLGMNVNTLKAATHRLRQRFRALVKAEIAVTLDDDSAVDEEMQVLFSALRSR</sequence>
<dbReference type="PANTHER" id="PTHR43133">
    <property type="entry name" value="RNA POLYMERASE ECF-TYPE SIGMA FACTO"/>
    <property type="match status" value="1"/>
</dbReference>
<dbReference type="OrthoDB" id="128557at2"/>
<organism evidence="4 5">
    <name type="scientific">Brevifollis gellanilyticus</name>
    <dbReference type="NCBI Taxonomy" id="748831"/>
    <lineage>
        <taxon>Bacteria</taxon>
        <taxon>Pseudomonadati</taxon>
        <taxon>Verrucomicrobiota</taxon>
        <taxon>Verrucomicrobiia</taxon>
        <taxon>Verrucomicrobiales</taxon>
        <taxon>Verrucomicrobiaceae</taxon>
    </lineage>
</organism>
<dbReference type="GO" id="GO:0016987">
    <property type="term" value="F:sigma factor activity"/>
    <property type="evidence" value="ECO:0007669"/>
    <property type="project" value="UniProtKB-KW"/>
</dbReference>
<dbReference type="PANTHER" id="PTHR43133:SF51">
    <property type="entry name" value="RNA POLYMERASE SIGMA FACTOR"/>
    <property type="match status" value="1"/>
</dbReference>
<dbReference type="Gene3D" id="1.10.1740.10">
    <property type="match status" value="1"/>
</dbReference>
<keyword evidence="3" id="KW-0804">Transcription</keyword>
<name>A0A512M3V1_9BACT</name>
<dbReference type="AlphaFoldDB" id="A0A512M3V1"/>
<evidence type="ECO:0000256" key="2">
    <source>
        <dbReference type="ARBA" id="ARBA00023082"/>
    </source>
</evidence>
<dbReference type="InterPro" id="IPR013325">
    <property type="entry name" value="RNA_pol_sigma_r2"/>
</dbReference>
<dbReference type="Proteomes" id="UP000321577">
    <property type="component" value="Unassembled WGS sequence"/>
</dbReference>
<evidence type="ECO:0000256" key="1">
    <source>
        <dbReference type="ARBA" id="ARBA00023015"/>
    </source>
</evidence>
<dbReference type="InterPro" id="IPR039425">
    <property type="entry name" value="RNA_pol_sigma-70-like"/>
</dbReference>
<protein>
    <submittedName>
        <fullName evidence="4">RNA polymerase subunit sigma-24</fullName>
    </submittedName>
</protein>
<evidence type="ECO:0000256" key="3">
    <source>
        <dbReference type="ARBA" id="ARBA00023163"/>
    </source>
</evidence>
<dbReference type="SUPFAM" id="SSF88946">
    <property type="entry name" value="Sigma2 domain of RNA polymerase sigma factors"/>
    <property type="match status" value="1"/>
</dbReference>
<gene>
    <name evidence="4" type="ORF">BGE01nite_07030</name>
</gene>
<comment type="caution">
    <text evidence="4">The sequence shown here is derived from an EMBL/GenBank/DDBJ whole genome shotgun (WGS) entry which is preliminary data.</text>
</comment>
<keyword evidence="1" id="KW-0805">Transcription regulation</keyword>
<proteinExistence type="predicted"/>
<keyword evidence="2" id="KW-0731">Sigma factor</keyword>
<evidence type="ECO:0000313" key="5">
    <source>
        <dbReference type="Proteomes" id="UP000321577"/>
    </source>
</evidence>
<dbReference type="EMBL" id="BKAG01000003">
    <property type="protein sequence ID" value="GEP41412.1"/>
    <property type="molecule type" value="Genomic_DNA"/>
</dbReference>
<dbReference type="GO" id="GO:0006352">
    <property type="term" value="P:DNA-templated transcription initiation"/>
    <property type="evidence" value="ECO:0007669"/>
    <property type="project" value="InterPro"/>
</dbReference>